<dbReference type="PANTHER" id="PTHR10434:SF11">
    <property type="entry name" value="1-ACYL-SN-GLYCEROL-3-PHOSPHATE ACYLTRANSFERASE"/>
    <property type="match status" value="1"/>
</dbReference>
<dbReference type="SUPFAM" id="SSF69593">
    <property type="entry name" value="Glycerol-3-phosphate (1)-acyltransferase"/>
    <property type="match status" value="1"/>
</dbReference>
<feature type="compositionally biased region" description="Low complexity" evidence="3">
    <location>
        <begin position="1"/>
        <end position="19"/>
    </location>
</feature>
<comment type="caution">
    <text evidence="5">The sequence shown here is derived from an EMBL/GenBank/DDBJ whole genome shotgun (WGS) entry which is preliminary data.</text>
</comment>
<evidence type="ECO:0000313" key="6">
    <source>
        <dbReference type="Proteomes" id="UP000249794"/>
    </source>
</evidence>
<dbReference type="InterPro" id="IPR002123">
    <property type="entry name" value="Plipid/glycerol_acylTrfase"/>
</dbReference>
<name>A0A2W4WQQ4_9CYAN</name>
<keyword evidence="1 5" id="KW-0808">Transferase</keyword>
<dbReference type="CDD" id="cd07989">
    <property type="entry name" value="LPLAT_AGPAT-like"/>
    <property type="match status" value="1"/>
</dbReference>
<accession>A0A2W4WQQ4</accession>
<dbReference type="AlphaFoldDB" id="A0A2W4WQQ4"/>
<feature type="domain" description="Phospholipid/glycerol acyltransferase" evidence="4">
    <location>
        <begin position="77"/>
        <end position="197"/>
    </location>
</feature>
<dbReference type="PANTHER" id="PTHR10434">
    <property type="entry name" value="1-ACYL-SN-GLYCEROL-3-PHOSPHATE ACYLTRANSFERASE"/>
    <property type="match status" value="1"/>
</dbReference>
<organism evidence="5 6">
    <name type="scientific">Phormidesmis priestleyi</name>
    <dbReference type="NCBI Taxonomy" id="268141"/>
    <lineage>
        <taxon>Bacteria</taxon>
        <taxon>Bacillati</taxon>
        <taxon>Cyanobacteriota</taxon>
        <taxon>Cyanophyceae</taxon>
        <taxon>Leptolyngbyales</taxon>
        <taxon>Leptolyngbyaceae</taxon>
        <taxon>Phormidesmis</taxon>
    </lineage>
</organism>
<evidence type="ECO:0000256" key="2">
    <source>
        <dbReference type="ARBA" id="ARBA00023315"/>
    </source>
</evidence>
<dbReference type="GO" id="GO:0006654">
    <property type="term" value="P:phosphatidic acid biosynthetic process"/>
    <property type="evidence" value="ECO:0007669"/>
    <property type="project" value="TreeGrafter"/>
</dbReference>
<reference evidence="5 6" key="2">
    <citation type="submission" date="2018-06" db="EMBL/GenBank/DDBJ databases">
        <title>Metagenomic assembly of (sub)arctic Cyanobacteria and their associated microbiome from non-axenic cultures.</title>
        <authorList>
            <person name="Baurain D."/>
        </authorList>
    </citation>
    <scope>NUCLEOTIDE SEQUENCE [LARGE SCALE GENOMIC DNA]</scope>
    <source>
        <strain evidence="5">ULC027bin1</strain>
    </source>
</reference>
<protein>
    <submittedName>
        <fullName evidence="5">1-acyl-sn-glycerol-3-phosphate acyltransferase</fullName>
    </submittedName>
</protein>
<dbReference type="EMBL" id="QBMP01000291">
    <property type="protein sequence ID" value="PZO46910.1"/>
    <property type="molecule type" value="Genomic_DNA"/>
</dbReference>
<evidence type="ECO:0000259" key="4">
    <source>
        <dbReference type="SMART" id="SM00563"/>
    </source>
</evidence>
<dbReference type="GO" id="GO:0003841">
    <property type="term" value="F:1-acylglycerol-3-phosphate O-acyltransferase activity"/>
    <property type="evidence" value="ECO:0007669"/>
    <property type="project" value="TreeGrafter"/>
</dbReference>
<evidence type="ECO:0000256" key="1">
    <source>
        <dbReference type="ARBA" id="ARBA00022679"/>
    </source>
</evidence>
<dbReference type="Proteomes" id="UP000249794">
    <property type="component" value="Unassembled WGS sequence"/>
</dbReference>
<sequence>MALPADSPADSSADSSADLSPDHPDHWAHHRCPAMRSRLSPWLTPLMYFLGRKVVLPAYFSHIEVIGQENIPRKGPVILAPTHQSYWDSLLIGLIGKRSGRYLRFMVTADECLGVQGWFIKRLGGFPVHVRKPSIKTLRHGIQLLQAKEMLVIYPEGNIFRDRINPLKPGLARIALRAEQSHPHLNTKIVPISLEYSDQYPRWRGTVTVRIGTPMLVSHYKAGACKEQSQKLTTDLQTELMALASH</sequence>
<feature type="region of interest" description="Disordered" evidence="3">
    <location>
        <begin position="1"/>
        <end position="22"/>
    </location>
</feature>
<proteinExistence type="predicted"/>
<reference evidence="6" key="1">
    <citation type="submission" date="2018-04" db="EMBL/GenBank/DDBJ databases">
        <authorList>
            <person name="Cornet L."/>
        </authorList>
    </citation>
    <scope>NUCLEOTIDE SEQUENCE [LARGE SCALE GENOMIC DNA]</scope>
</reference>
<dbReference type="Pfam" id="PF01553">
    <property type="entry name" value="Acyltransferase"/>
    <property type="match status" value="1"/>
</dbReference>
<keyword evidence="2 5" id="KW-0012">Acyltransferase</keyword>
<evidence type="ECO:0000313" key="5">
    <source>
        <dbReference type="EMBL" id="PZO46910.1"/>
    </source>
</evidence>
<evidence type="ECO:0000256" key="3">
    <source>
        <dbReference type="SAM" id="MobiDB-lite"/>
    </source>
</evidence>
<gene>
    <name evidence="5" type="ORF">DCF15_19680</name>
</gene>
<dbReference type="SMART" id="SM00563">
    <property type="entry name" value="PlsC"/>
    <property type="match status" value="1"/>
</dbReference>